<dbReference type="InterPro" id="IPR050266">
    <property type="entry name" value="AB_hydrolase_sf"/>
</dbReference>
<dbReference type="RefSeq" id="WP_186955310.1">
    <property type="nucleotide sequence ID" value="NZ_JACOFX010000012.1"/>
</dbReference>
<dbReference type="InterPro" id="IPR029058">
    <property type="entry name" value="AB_hydrolase_fold"/>
</dbReference>
<feature type="domain" description="AB hydrolase-1" evidence="1">
    <location>
        <begin position="14"/>
        <end position="257"/>
    </location>
</feature>
<evidence type="ECO:0000313" key="3">
    <source>
        <dbReference type="Proteomes" id="UP000646911"/>
    </source>
</evidence>
<dbReference type="PANTHER" id="PTHR43798:SF33">
    <property type="entry name" value="HYDROLASE, PUTATIVE (AFU_ORTHOLOGUE AFUA_2G14860)-RELATED"/>
    <property type="match status" value="1"/>
</dbReference>
<protein>
    <submittedName>
        <fullName evidence="2">Alpha/beta hydrolase</fullName>
    </submittedName>
</protein>
<dbReference type="Proteomes" id="UP000646911">
    <property type="component" value="Unassembled WGS sequence"/>
</dbReference>
<evidence type="ECO:0000313" key="2">
    <source>
        <dbReference type="EMBL" id="MBC3909791.1"/>
    </source>
</evidence>
<name>A0ABR6ZDX4_9BURK</name>
<dbReference type="SUPFAM" id="SSF53474">
    <property type="entry name" value="alpha/beta-Hydrolases"/>
    <property type="match status" value="1"/>
</dbReference>
<reference evidence="2 3" key="1">
    <citation type="submission" date="2020-08" db="EMBL/GenBank/DDBJ databases">
        <title>Novel species isolated from subtropical streams in China.</title>
        <authorList>
            <person name="Lu H."/>
        </authorList>
    </citation>
    <scope>NUCLEOTIDE SEQUENCE [LARGE SCALE GENOMIC DNA]</scope>
    <source>
        <strain evidence="2 3">NL8W</strain>
    </source>
</reference>
<sequence>MHVERHGKQGTPMILIPGLASGAWVWQDTVRQLEKDHVLYVVTLAGFDGQAATEGPLLEKARASLLDLIQTQKIDKPVLLGHSIGATLAIWFAQQHSELIRGVIAVDGLPISPGTENTPADQRPALAARFKTQMTAPTPEIFAAMQLQYMRTMGVIDEKLAQSAARHTSKSDPVATANYASEIVAMDLRKDMHKVLVPLLEISPYYATDFASRNISLEAKNAYYLSLLHGAPQLQVVAINHSRHFPMLDQPQAFAEALNQFLKTVQ</sequence>
<evidence type="ECO:0000259" key="1">
    <source>
        <dbReference type="Pfam" id="PF12697"/>
    </source>
</evidence>
<dbReference type="Pfam" id="PF12697">
    <property type="entry name" value="Abhydrolase_6"/>
    <property type="match status" value="1"/>
</dbReference>
<dbReference type="Gene3D" id="3.40.50.1820">
    <property type="entry name" value="alpha/beta hydrolase"/>
    <property type="match status" value="1"/>
</dbReference>
<organism evidence="2 3">
    <name type="scientific">Undibacterium umbellatum</name>
    <dbReference type="NCBI Taxonomy" id="2762300"/>
    <lineage>
        <taxon>Bacteria</taxon>
        <taxon>Pseudomonadati</taxon>
        <taxon>Pseudomonadota</taxon>
        <taxon>Betaproteobacteria</taxon>
        <taxon>Burkholderiales</taxon>
        <taxon>Oxalobacteraceae</taxon>
        <taxon>Undibacterium</taxon>
    </lineage>
</organism>
<gene>
    <name evidence="2" type="ORF">H8L47_19685</name>
</gene>
<keyword evidence="3" id="KW-1185">Reference proteome</keyword>
<keyword evidence="2" id="KW-0378">Hydrolase</keyword>
<dbReference type="PANTHER" id="PTHR43798">
    <property type="entry name" value="MONOACYLGLYCEROL LIPASE"/>
    <property type="match status" value="1"/>
</dbReference>
<dbReference type="GO" id="GO:0016787">
    <property type="term" value="F:hydrolase activity"/>
    <property type="evidence" value="ECO:0007669"/>
    <property type="project" value="UniProtKB-KW"/>
</dbReference>
<dbReference type="InterPro" id="IPR000073">
    <property type="entry name" value="AB_hydrolase_1"/>
</dbReference>
<comment type="caution">
    <text evidence="2">The sequence shown here is derived from an EMBL/GenBank/DDBJ whole genome shotgun (WGS) entry which is preliminary data.</text>
</comment>
<dbReference type="EMBL" id="JACOFX010000012">
    <property type="protein sequence ID" value="MBC3909791.1"/>
    <property type="molecule type" value="Genomic_DNA"/>
</dbReference>
<proteinExistence type="predicted"/>
<accession>A0ABR6ZDX4</accession>